<dbReference type="EC" id="2.1.1.63" evidence="8"/>
<protein>
    <submittedName>
        <fullName evidence="8">Methylated-DNA-[protein]-cysteine S-methyltransferase</fullName>
        <ecNumber evidence="8">2.1.1.63</ecNumber>
    </submittedName>
</protein>
<gene>
    <name evidence="8" type="ORF">H4W26_000452</name>
</gene>
<name>A0ABR9J3X7_9MICC</name>
<reference evidence="8 9" key="1">
    <citation type="submission" date="2020-10" db="EMBL/GenBank/DDBJ databases">
        <title>Sequencing the genomes of 1000 actinobacteria strains.</title>
        <authorList>
            <person name="Klenk H.-P."/>
        </authorList>
    </citation>
    <scope>NUCLEOTIDE SEQUENCE [LARGE SCALE GENOMIC DNA]</scope>
    <source>
        <strain evidence="8 9">DSM 15474</strain>
    </source>
</reference>
<dbReference type="InterPro" id="IPR036217">
    <property type="entry name" value="MethylDNA_cys_MeTrfase_DNAb"/>
</dbReference>
<keyword evidence="9" id="KW-1185">Reference proteome</keyword>
<dbReference type="PANTHER" id="PTHR10815">
    <property type="entry name" value="METHYLATED-DNA--PROTEIN-CYSTEINE METHYLTRANSFERASE"/>
    <property type="match status" value="1"/>
</dbReference>
<feature type="domain" description="Methylated-DNA-[protein]-cysteine S-methyltransferase DNA binding" evidence="7">
    <location>
        <begin position="97"/>
        <end position="177"/>
    </location>
</feature>
<comment type="catalytic activity">
    <reaction evidence="1">
        <text>a 4-O-methyl-thymidine in DNA + L-cysteinyl-[protein] = a thymidine in DNA + S-methyl-L-cysteinyl-[protein]</text>
        <dbReference type="Rhea" id="RHEA:53428"/>
        <dbReference type="Rhea" id="RHEA-COMP:10131"/>
        <dbReference type="Rhea" id="RHEA-COMP:10132"/>
        <dbReference type="Rhea" id="RHEA-COMP:13555"/>
        <dbReference type="Rhea" id="RHEA-COMP:13556"/>
        <dbReference type="ChEBI" id="CHEBI:29950"/>
        <dbReference type="ChEBI" id="CHEBI:82612"/>
        <dbReference type="ChEBI" id="CHEBI:137386"/>
        <dbReference type="ChEBI" id="CHEBI:137387"/>
        <dbReference type="EC" id="2.1.1.63"/>
    </reaction>
</comment>
<dbReference type="SUPFAM" id="SSF46767">
    <property type="entry name" value="Methylated DNA-protein cysteine methyltransferase, C-terminal domain"/>
    <property type="match status" value="1"/>
</dbReference>
<dbReference type="Proteomes" id="UP000636579">
    <property type="component" value="Unassembled WGS sequence"/>
</dbReference>
<dbReference type="InterPro" id="IPR036388">
    <property type="entry name" value="WH-like_DNA-bd_sf"/>
</dbReference>
<proteinExistence type="predicted"/>
<evidence type="ECO:0000313" key="9">
    <source>
        <dbReference type="Proteomes" id="UP000636579"/>
    </source>
</evidence>
<keyword evidence="2 8" id="KW-0489">Methyltransferase</keyword>
<evidence type="ECO:0000256" key="6">
    <source>
        <dbReference type="ARBA" id="ARBA00049348"/>
    </source>
</evidence>
<dbReference type="GO" id="GO:0032259">
    <property type="term" value="P:methylation"/>
    <property type="evidence" value="ECO:0007669"/>
    <property type="project" value="UniProtKB-KW"/>
</dbReference>
<organism evidence="8 9">
    <name type="scientific">Nesterenkonia halotolerans</name>
    <dbReference type="NCBI Taxonomy" id="225325"/>
    <lineage>
        <taxon>Bacteria</taxon>
        <taxon>Bacillati</taxon>
        <taxon>Actinomycetota</taxon>
        <taxon>Actinomycetes</taxon>
        <taxon>Micrococcales</taxon>
        <taxon>Micrococcaceae</taxon>
        <taxon>Nesterenkonia</taxon>
    </lineage>
</organism>
<comment type="caution">
    <text evidence="8">The sequence shown here is derived from an EMBL/GenBank/DDBJ whole genome shotgun (WGS) entry which is preliminary data.</text>
</comment>
<dbReference type="NCBIfam" id="TIGR00589">
    <property type="entry name" value="ogt"/>
    <property type="match status" value="1"/>
</dbReference>
<dbReference type="EMBL" id="JADBEE010000001">
    <property type="protein sequence ID" value="MBE1513697.1"/>
    <property type="molecule type" value="Genomic_DNA"/>
</dbReference>
<dbReference type="CDD" id="cd06445">
    <property type="entry name" value="ATase"/>
    <property type="match status" value="1"/>
</dbReference>
<keyword evidence="4" id="KW-0227">DNA damage</keyword>
<evidence type="ECO:0000256" key="3">
    <source>
        <dbReference type="ARBA" id="ARBA00022679"/>
    </source>
</evidence>
<keyword evidence="5" id="KW-0234">DNA repair</keyword>
<dbReference type="PROSITE" id="PS00374">
    <property type="entry name" value="MGMT"/>
    <property type="match status" value="1"/>
</dbReference>
<evidence type="ECO:0000256" key="5">
    <source>
        <dbReference type="ARBA" id="ARBA00023204"/>
    </source>
</evidence>
<dbReference type="RefSeq" id="WP_192590555.1">
    <property type="nucleotide sequence ID" value="NZ_JADBEE010000001.1"/>
</dbReference>
<dbReference type="GO" id="GO:0003908">
    <property type="term" value="F:methylated-DNA-[protein]-cysteine S-methyltransferase activity"/>
    <property type="evidence" value="ECO:0007669"/>
    <property type="project" value="UniProtKB-EC"/>
</dbReference>
<evidence type="ECO:0000313" key="8">
    <source>
        <dbReference type="EMBL" id="MBE1513697.1"/>
    </source>
</evidence>
<sequence>MTLLDTPLRHLTLHTPDGPFSMIADETDVLASGWTAEINELLSLIHPQLRGGIAQTSQVPEDDRHPVLTQAQQAVEAYYSGDLTAVDRVPVRQRSGPFREHAWAALREVSPGQPVSYAEYAQRAGSPAAIRAAAGACAKNAAALFVPCHRIIRTDGGLGGFRYGVEIKQSLLQREAVPAPSPRADPRLASPAR</sequence>
<evidence type="ECO:0000256" key="1">
    <source>
        <dbReference type="ARBA" id="ARBA00001286"/>
    </source>
</evidence>
<dbReference type="PANTHER" id="PTHR10815:SF13">
    <property type="entry name" value="METHYLATED-DNA--PROTEIN-CYSTEINE METHYLTRANSFERASE"/>
    <property type="match status" value="1"/>
</dbReference>
<dbReference type="Pfam" id="PF01035">
    <property type="entry name" value="DNA_binding_1"/>
    <property type="match status" value="1"/>
</dbReference>
<comment type="catalytic activity">
    <reaction evidence="6">
        <text>a 6-O-methyl-2'-deoxyguanosine in DNA + L-cysteinyl-[protein] = S-methyl-L-cysteinyl-[protein] + a 2'-deoxyguanosine in DNA</text>
        <dbReference type="Rhea" id="RHEA:24000"/>
        <dbReference type="Rhea" id="RHEA-COMP:10131"/>
        <dbReference type="Rhea" id="RHEA-COMP:10132"/>
        <dbReference type="Rhea" id="RHEA-COMP:11367"/>
        <dbReference type="Rhea" id="RHEA-COMP:11368"/>
        <dbReference type="ChEBI" id="CHEBI:29950"/>
        <dbReference type="ChEBI" id="CHEBI:82612"/>
        <dbReference type="ChEBI" id="CHEBI:85445"/>
        <dbReference type="ChEBI" id="CHEBI:85448"/>
        <dbReference type="EC" id="2.1.1.63"/>
    </reaction>
</comment>
<accession>A0ABR9J3X7</accession>
<dbReference type="Gene3D" id="1.10.10.10">
    <property type="entry name" value="Winged helix-like DNA-binding domain superfamily/Winged helix DNA-binding domain"/>
    <property type="match status" value="1"/>
</dbReference>
<evidence type="ECO:0000259" key="7">
    <source>
        <dbReference type="Pfam" id="PF01035"/>
    </source>
</evidence>
<dbReference type="InterPro" id="IPR001497">
    <property type="entry name" value="MethylDNA_cys_MeTrfase_AS"/>
</dbReference>
<evidence type="ECO:0000256" key="4">
    <source>
        <dbReference type="ARBA" id="ARBA00022763"/>
    </source>
</evidence>
<evidence type="ECO:0000256" key="2">
    <source>
        <dbReference type="ARBA" id="ARBA00022603"/>
    </source>
</evidence>
<keyword evidence="3 8" id="KW-0808">Transferase</keyword>
<dbReference type="InterPro" id="IPR014048">
    <property type="entry name" value="MethylDNA_cys_MeTrfase_DNA-bd"/>
</dbReference>